<sequence length="159" mass="18178">MIYHLNQSAHKGLDGLDPTNLCESFDVDCPSSEDYQCFVLPCEVATSSPYDLKERYQLRKGHLCPQEEREQHKSLTQVSEDSTKSGIETCSKSSKTRIVRNTWSLCDLLKRKSKIYVALSSLLTRYLQCPMVQEQKNRNDNETSVPVLRLKPCFLASKV</sequence>
<evidence type="ECO:0000313" key="2">
    <source>
        <dbReference type="Proteomes" id="UP000838756"/>
    </source>
</evidence>
<dbReference type="AlphaFoldDB" id="A0A8S4SG96"/>
<comment type="caution">
    <text evidence="1">The sequence shown here is derived from an EMBL/GenBank/DDBJ whole genome shotgun (WGS) entry which is preliminary data.</text>
</comment>
<accession>A0A8S4SG96</accession>
<reference evidence="1" key="1">
    <citation type="submission" date="2022-03" db="EMBL/GenBank/DDBJ databases">
        <authorList>
            <person name="Lindestad O."/>
        </authorList>
    </citation>
    <scope>NUCLEOTIDE SEQUENCE</scope>
</reference>
<gene>
    <name evidence="1" type="primary">jg15253</name>
    <name evidence="1" type="ORF">PAEG_LOCUS26144</name>
</gene>
<proteinExistence type="predicted"/>
<dbReference type="EMBL" id="CAKXAJ010026373">
    <property type="protein sequence ID" value="CAH2267644.1"/>
    <property type="molecule type" value="Genomic_DNA"/>
</dbReference>
<organism evidence="1 2">
    <name type="scientific">Pararge aegeria aegeria</name>
    <dbReference type="NCBI Taxonomy" id="348720"/>
    <lineage>
        <taxon>Eukaryota</taxon>
        <taxon>Metazoa</taxon>
        <taxon>Ecdysozoa</taxon>
        <taxon>Arthropoda</taxon>
        <taxon>Hexapoda</taxon>
        <taxon>Insecta</taxon>
        <taxon>Pterygota</taxon>
        <taxon>Neoptera</taxon>
        <taxon>Endopterygota</taxon>
        <taxon>Lepidoptera</taxon>
        <taxon>Glossata</taxon>
        <taxon>Ditrysia</taxon>
        <taxon>Papilionoidea</taxon>
        <taxon>Nymphalidae</taxon>
        <taxon>Satyrinae</taxon>
        <taxon>Satyrini</taxon>
        <taxon>Parargina</taxon>
        <taxon>Pararge</taxon>
    </lineage>
</organism>
<protein>
    <submittedName>
        <fullName evidence="1">Jg15253 protein</fullName>
    </submittedName>
</protein>
<evidence type="ECO:0000313" key="1">
    <source>
        <dbReference type="EMBL" id="CAH2267644.1"/>
    </source>
</evidence>
<keyword evidence="2" id="KW-1185">Reference proteome</keyword>
<dbReference type="Proteomes" id="UP000838756">
    <property type="component" value="Unassembled WGS sequence"/>
</dbReference>
<name>A0A8S4SG96_9NEOP</name>